<dbReference type="SUPFAM" id="SSF56645">
    <property type="entry name" value="Acyl-CoA dehydrogenase NM domain-like"/>
    <property type="match status" value="1"/>
</dbReference>
<keyword evidence="4 6" id="KW-0274">FAD</keyword>
<keyword evidence="5 6" id="KW-0560">Oxidoreductase</keyword>
<dbReference type="EMBL" id="DVJS01000044">
    <property type="protein sequence ID" value="HIS96739.1"/>
    <property type="molecule type" value="Genomic_DNA"/>
</dbReference>
<evidence type="ECO:0000256" key="2">
    <source>
        <dbReference type="ARBA" id="ARBA00009347"/>
    </source>
</evidence>
<evidence type="ECO:0000259" key="8">
    <source>
        <dbReference type="Pfam" id="PF02770"/>
    </source>
</evidence>
<dbReference type="PROSITE" id="PS00072">
    <property type="entry name" value="ACYL_COA_DH_1"/>
    <property type="match status" value="1"/>
</dbReference>
<protein>
    <submittedName>
        <fullName evidence="10">Acyl-CoA dehydrogenase</fullName>
        <ecNumber evidence="10">1.3.8.-</ecNumber>
    </submittedName>
</protein>
<dbReference type="InterPro" id="IPR046373">
    <property type="entry name" value="Acyl-CoA_Oxase/DH_mid-dom_sf"/>
</dbReference>
<evidence type="ECO:0000313" key="10">
    <source>
        <dbReference type="EMBL" id="HIS96739.1"/>
    </source>
</evidence>
<dbReference type="NCBIfam" id="NF008997">
    <property type="entry name" value="PRK12341.1"/>
    <property type="match status" value="1"/>
</dbReference>
<comment type="similarity">
    <text evidence="2 6">Belongs to the acyl-CoA dehydrogenase family.</text>
</comment>
<dbReference type="AlphaFoldDB" id="A0A9D1G4W9"/>
<dbReference type="InterPro" id="IPR006091">
    <property type="entry name" value="Acyl-CoA_Oxase/DH_mid-dom"/>
</dbReference>
<dbReference type="Gene3D" id="1.20.140.10">
    <property type="entry name" value="Butyryl-CoA Dehydrogenase, subunit A, domain 3"/>
    <property type="match status" value="1"/>
</dbReference>
<comment type="cofactor">
    <cofactor evidence="1 6">
        <name>FAD</name>
        <dbReference type="ChEBI" id="CHEBI:57692"/>
    </cofactor>
</comment>
<sequence>MDFRKTEEQELLLESIDEFFASGEFDESYIQRCEAEQKPLKEFRLAAIEAGFGMLGIPEEFGGVEVDTQTLVMVGEQVYSHGYPSGLGALLQVDDMLKFGTPEQQKKVIDRLIEGDAMGFCLGLSEPQAGSDSNAITTSFVRKDGKVVINGHKTFCTDADRAKYMLCMTRDFTKKDLPPNKTMTTWLVPMDAPGVTVKPMHKVGHRTRSMCEVYLDNVVIEESDMVGKEGEGFMTVMKNFEVERLVIAADSLGIAVCCYNDALRYATQRVQFGKTIGSFQLVQEMLVDMRIKIENMRNFLYKTAWEKDNGMSIKTTAALCKLYCAQAGFEVADSAMQILGGIGYTEDHRVARLWRDARMHRIGGGTDQIMVHIAGRSIQKELTR</sequence>
<dbReference type="Gene3D" id="1.10.540.10">
    <property type="entry name" value="Acyl-CoA dehydrogenase/oxidase, N-terminal domain"/>
    <property type="match status" value="1"/>
</dbReference>
<dbReference type="FunFam" id="1.20.140.10:FF:000001">
    <property type="entry name" value="Acyl-CoA dehydrogenase"/>
    <property type="match status" value="1"/>
</dbReference>
<accession>A0A9D1G4W9</accession>
<proteinExistence type="inferred from homology"/>
<dbReference type="Pfam" id="PF02770">
    <property type="entry name" value="Acyl-CoA_dh_M"/>
    <property type="match status" value="1"/>
</dbReference>
<dbReference type="PANTHER" id="PTHR43884">
    <property type="entry name" value="ACYL-COA DEHYDROGENASE"/>
    <property type="match status" value="1"/>
</dbReference>
<dbReference type="PANTHER" id="PTHR43884:SF12">
    <property type="entry name" value="ISOVALERYL-COA DEHYDROGENASE, MITOCHONDRIAL-RELATED"/>
    <property type="match status" value="1"/>
</dbReference>
<feature type="domain" description="Acyl-CoA dehydrogenase/oxidase C-terminal" evidence="7">
    <location>
        <begin position="230"/>
        <end position="378"/>
    </location>
</feature>
<dbReference type="GO" id="GO:0003995">
    <property type="term" value="F:acyl-CoA dehydrogenase activity"/>
    <property type="evidence" value="ECO:0007669"/>
    <property type="project" value="InterPro"/>
</dbReference>
<dbReference type="InterPro" id="IPR013786">
    <property type="entry name" value="AcylCoA_DH/ox_N"/>
</dbReference>
<reference evidence="10" key="2">
    <citation type="journal article" date="2021" name="PeerJ">
        <title>Extensive microbial diversity within the chicken gut microbiome revealed by metagenomics and culture.</title>
        <authorList>
            <person name="Gilroy R."/>
            <person name="Ravi A."/>
            <person name="Getino M."/>
            <person name="Pursley I."/>
            <person name="Horton D.L."/>
            <person name="Alikhan N.F."/>
            <person name="Baker D."/>
            <person name="Gharbi K."/>
            <person name="Hall N."/>
            <person name="Watson M."/>
            <person name="Adriaenssens E.M."/>
            <person name="Foster-Nyarko E."/>
            <person name="Jarju S."/>
            <person name="Secka A."/>
            <person name="Antonio M."/>
            <person name="Oren A."/>
            <person name="Chaudhuri R.R."/>
            <person name="La Ragione R."/>
            <person name="Hildebrand F."/>
            <person name="Pallen M.J."/>
        </authorList>
    </citation>
    <scope>NUCLEOTIDE SEQUENCE</scope>
    <source>
        <strain evidence="10">ChiHecec3B27-6122</strain>
    </source>
</reference>
<evidence type="ECO:0000256" key="5">
    <source>
        <dbReference type="ARBA" id="ARBA00023002"/>
    </source>
</evidence>
<dbReference type="EC" id="1.3.8.-" evidence="10"/>
<dbReference type="GO" id="GO:0050660">
    <property type="term" value="F:flavin adenine dinucleotide binding"/>
    <property type="evidence" value="ECO:0007669"/>
    <property type="project" value="InterPro"/>
</dbReference>
<organism evidence="10 11">
    <name type="scientific">Candidatus Scatomorpha pullistercoris</name>
    <dbReference type="NCBI Taxonomy" id="2840929"/>
    <lineage>
        <taxon>Bacteria</taxon>
        <taxon>Bacillati</taxon>
        <taxon>Bacillota</taxon>
        <taxon>Clostridia</taxon>
        <taxon>Eubacteriales</taxon>
        <taxon>Candidatus Scatomorpha</taxon>
    </lineage>
</organism>
<dbReference type="InterPro" id="IPR009100">
    <property type="entry name" value="AcylCoA_DH/oxidase_NM_dom_sf"/>
</dbReference>
<name>A0A9D1G4W9_9FIRM</name>
<dbReference type="InterPro" id="IPR036250">
    <property type="entry name" value="AcylCo_DH-like_C"/>
</dbReference>
<gene>
    <name evidence="10" type="ORF">IAD42_02065</name>
</gene>
<dbReference type="FunFam" id="2.40.110.10:FF:000002">
    <property type="entry name" value="Acyl-CoA dehydrogenase fadE12"/>
    <property type="match status" value="1"/>
</dbReference>
<comment type="caution">
    <text evidence="10">The sequence shown here is derived from an EMBL/GenBank/DDBJ whole genome shotgun (WGS) entry which is preliminary data.</text>
</comment>
<reference evidence="10" key="1">
    <citation type="submission" date="2020-10" db="EMBL/GenBank/DDBJ databases">
        <authorList>
            <person name="Gilroy R."/>
        </authorList>
    </citation>
    <scope>NUCLEOTIDE SEQUENCE</scope>
    <source>
        <strain evidence="10">ChiHecec3B27-6122</strain>
    </source>
</reference>
<evidence type="ECO:0000256" key="6">
    <source>
        <dbReference type="RuleBase" id="RU362125"/>
    </source>
</evidence>
<dbReference type="InterPro" id="IPR009075">
    <property type="entry name" value="AcylCo_DH/oxidase_C"/>
</dbReference>
<dbReference type="SUPFAM" id="SSF47203">
    <property type="entry name" value="Acyl-CoA dehydrogenase C-terminal domain-like"/>
    <property type="match status" value="1"/>
</dbReference>
<evidence type="ECO:0000259" key="9">
    <source>
        <dbReference type="Pfam" id="PF02771"/>
    </source>
</evidence>
<evidence type="ECO:0000256" key="4">
    <source>
        <dbReference type="ARBA" id="ARBA00022827"/>
    </source>
</evidence>
<dbReference type="InterPro" id="IPR006089">
    <property type="entry name" value="Acyl-CoA_DH_CS"/>
</dbReference>
<evidence type="ECO:0000256" key="3">
    <source>
        <dbReference type="ARBA" id="ARBA00022630"/>
    </source>
</evidence>
<dbReference type="Proteomes" id="UP000886876">
    <property type="component" value="Unassembled WGS sequence"/>
</dbReference>
<dbReference type="PROSITE" id="PS00073">
    <property type="entry name" value="ACYL_COA_DH_2"/>
    <property type="match status" value="1"/>
</dbReference>
<dbReference type="Gene3D" id="2.40.110.10">
    <property type="entry name" value="Butyryl-CoA Dehydrogenase, subunit A, domain 2"/>
    <property type="match status" value="1"/>
</dbReference>
<dbReference type="Pfam" id="PF00441">
    <property type="entry name" value="Acyl-CoA_dh_1"/>
    <property type="match status" value="1"/>
</dbReference>
<feature type="domain" description="Acyl-CoA dehydrogenase/oxidase N-terminal" evidence="9">
    <location>
        <begin position="6"/>
        <end position="116"/>
    </location>
</feature>
<evidence type="ECO:0000259" key="7">
    <source>
        <dbReference type="Pfam" id="PF00441"/>
    </source>
</evidence>
<dbReference type="CDD" id="cd00567">
    <property type="entry name" value="ACAD"/>
    <property type="match status" value="1"/>
</dbReference>
<feature type="domain" description="Acyl-CoA oxidase/dehydrogenase middle" evidence="8">
    <location>
        <begin position="121"/>
        <end position="218"/>
    </location>
</feature>
<dbReference type="Pfam" id="PF02771">
    <property type="entry name" value="Acyl-CoA_dh_N"/>
    <property type="match status" value="1"/>
</dbReference>
<keyword evidence="3 6" id="KW-0285">Flavoprotein</keyword>
<evidence type="ECO:0000256" key="1">
    <source>
        <dbReference type="ARBA" id="ARBA00001974"/>
    </source>
</evidence>
<evidence type="ECO:0000313" key="11">
    <source>
        <dbReference type="Proteomes" id="UP000886876"/>
    </source>
</evidence>
<dbReference type="InterPro" id="IPR037069">
    <property type="entry name" value="AcylCoA_DH/ox_N_sf"/>
</dbReference>